<evidence type="ECO:0000256" key="3">
    <source>
        <dbReference type="ARBA" id="ARBA00022475"/>
    </source>
</evidence>
<evidence type="ECO:0000256" key="1">
    <source>
        <dbReference type="ARBA" id="ARBA00004651"/>
    </source>
</evidence>
<organism evidence="10 11">
    <name type="scientific">Gellertiella hungarica</name>
    <dbReference type="NCBI Taxonomy" id="1572859"/>
    <lineage>
        <taxon>Bacteria</taxon>
        <taxon>Pseudomonadati</taxon>
        <taxon>Pseudomonadota</taxon>
        <taxon>Alphaproteobacteria</taxon>
        <taxon>Hyphomicrobiales</taxon>
        <taxon>Rhizobiaceae</taxon>
        <taxon>Gellertiella</taxon>
    </lineage>
</organism>
<dbReference type="GO" id="GO:0005886">
    <property type="term" value="C:plasma membrane"/>
    <property type="evidence" value="ECO:0007669"/>
    <property type="project" value="UniProtKB-SubCell"/>
</dbReference>
<dbReference type="PANTHER" id="PTHR33281:SF19">
    <property type="entry name" value="VOLTAGE-DEPENDENT ANION CHANNEL-FORMING PROTEIN YNEE"/>
    <property type="match status" value="1"/>
</dbReference>
<keyword evidence="5 9" id="KW-1133">Transmembrane helix</keyword>
<gene>
    <name evidence="10" type="ORF">GGR23_001332</name>
</gene>
<keyword evidence="2" id="KW-0813">Transport</keyword>
<evidence type="ECO:0000256" key="6">
    <source>
        <dbReference type="ARBA" id="ARBA00023065"/>
    </source>
</evidence>
<evidence type="ECO:0000313" key="10">
    <source>
        <dbReference type="EMBL" id="MBB4064155.1"/>
    </source>
</evidence>
<keyword evidence="3" id="KW-1003">Cell membrane</keyword>
<evidence type="ECO:0000256" key="2">
    <source>
        <dbReference type="ARBA" id="ARBA00022448"/>
    </source>
</evidence>
<protein>
    <submittedName>
        <fullName evidence="10">Putative membrane protein</fullName>
    </submittedName>
</protein>
<evidence type="ECO:0000256" key="7">
    <source>
        <dbReference type="ARBA" id="ARBA00023136"/>
    </source>
</evidence>
<evidence type="ECO:0000256" key="9">
    <source>
        <dbReference type="SAM" id="Phobius"/>
    </source>
</evidence>
<reference evidence="10 11" key="1">
    <citation type="submission" date="2020-08" db="EMBL/GenBank/DDBJ databases">
        <title>Genomic Encyclopedia of Type Strains, Phase IV (KMG-IV): sequencing the most valuable type-strain genomes for metagenomic binning, comparative biology and taxonomic classification.</title>
        <authorList>
            <person name="Goeker M."/>
        </authorList>
    </citation>
    <scope>NUCLEOTIDE SEQUENCE [LARGE SCALE GENOMIC DNA]</scope>
    <source>
        <strain evidence="10 11">DSM 29853</strain>
    </source>
</reference>
<keyword evidence="6" id="KW-0406">Ion transport</keyword>
<keyword evidence="11" id="KW-1185">Reference proteome</keyword>
<dbReference type="GO" id="GO:0005254">
    <property type="term" value="F:chloride channel activity"/>
    <property type="evidence" value="ECO:0007669"/>
    <property type="project" value="InterPro"/>
</dbReference>
<dbReference type="PANTHER" id="PTHR33281">
    <property type="entry name" value="UPF0187 PROTEIN YNEE"/>
    <property type="match status" value="1"/>
</dbReference>
<sequence>MIIRPRPNLLQLFYIMRGSVVPRILPQIAGVAVFAAFLVTLHKAFPAEVPVYAGAPFALVGIALSIFLSFRNSACYDRWWEARKVWGEMVYTARQLARQTQVLDHAGGADAESRRRLLSLTIAFAQAMVIHLRSGGDGERVLKHLPEDVVPSYLASRNPPDALLRAISAELALLLRRGSISDILYQTLDRSVAGLGGVQAACERIRNTPVPFAYTLLLHRTAYLFCFTMPLGFIDALGWATPFASAMVAYAFFGLDALGDELEEPFGLLPNDLPIGALADVIEINLREAMGETDLPPLPVPVGYVLM</sequence>
<feature type="transmembrane region" description="Helical" evidence="9">
    <location>
        <begin position="51"/>
        <end position="70"/>
    </location>
</feature>
<dbReference type="RefSeq" id="WP_183365392.1">
    <property type="nucleotide sequence ID" value="NZ_JACIEZ010000002.1"/>
</dbReference>
<proteinExistence type="inferred from homology"/>
<dbReference type="Pfam" id="PF25539">
    <property type="entry name" value="Bestrophin_2"/>
    <property type="match status" value="1"/>
</dbReference>
<comment type="caution">
    <text evidence="10">The sequence shown here is derived from an EMBL/GenBank/DDBJ whole genome shotgun (WGS) entry which is preliminary data.</text>
</comment>
<comment type="similarity">
    <text evidence="8">Belongs to the anion channel-forming bestrophin (TC 1.A.46) family.</text>
</comment>
<name>A0A7W6J3M1_9HYPH</name>
<dbReference type="AlphaFoldDB" id="A0A7W6J3M1"/>
<evidence type="ECO:0000256" key="8">
    <source>
        <dbReference type="ARBA" id="ARBA00034708"/>
    </source>
</evidence>
<accession>A0A7W6J3M1</accession>
<dbReference type="InterPro" id="IPR044669">
    <property type="entry name" value="YneE/VCCN1/2-like"/>
</dbReference>
<dbReference type="Proteomes" id="UP000528286">
    <property type="component" value="Unassembled WGS sequence"/>
</dbReference>
<keyword evidence="4 9" id="KW-0812">Transmembrane</keyword>
<keyword evidence="7 9" id="KW-0472">Membrane</keyword>
<comment type="subcellular location">
    <subcellularLocation>
        <location evidence="1">Cell membrane</location>
        <topology evidence="1">Multi-pass membrane protein</topology>
    </subcellularLocation>
</comment>
<evidence type="ECO:0000313" key="11">
    <source>
        <dbReference type="Proteomes" id="UP000528286"/>
    </source>
</evidence>
<evidence type="ECO:0000256" key="5">
    <source>
        <dbReference type="ARBA" id="ARBA00022989"/>
    </source>
</evidence>
<feature type="transmembrane region" description="Helical" evidence="9">
    <location>
        <begin position="20"/>
        <end position="39"/>
    </location>
</feature>
<evidence type="ECO:0000256" key="4">
    <source>
        <dbReference type="ARBA" id="ARBA00022692"/>
    </source>
</evidence>
<dbReference type="EMBL" id="JACIEZ010000002">
    <property type="protein sequence ID" value="MBB4064155.1"/>
    <property type="molecule type" value="Genomic_DNA"/>
</dbReference>